<keyword evidence="3" id="KW-1185">Reference proteome</keyword>
<organism evidence="2 3">
    <name type="scientific">Rubroshorea leprosula</name>
    <dbReference type="NCBI Taxonomy" id="152421"/>
    <lineage>
        <taxon>Eukaryota</taxon>
        <taxon>Viridiplantae</taxon>
        <taxon>Streptophyta</taxon>
        <taxon>Embryophyta</taxon>
        <taxon>Tracheophyta</taxon>
        <taxon>Spermatophyta</taxon>
        <taxon>Magnoliopsida</taxon>
        <taxon>eudicotyledons</taxon>
        <taxon>Gunneridae</taxon>
        <taxon>Pentapetalae</taxon>
        <taxon>rosids</taxon>
        <taxon>malvids</taxon>
        <taxon>Malvales</taxon>
        <taxon>Dipterocarpaceae</taxon>
        <taxon>Rubroshorea</taxon>
    </lineage>
</organism>
<evidence type="ECO:0000313" key="2">
    <source>
        <dbReference type="EMBL" id="GKU91491.1"/>
    </source>
</evidence>
<dbReference type="Proteomes" id="UP001054252">
    <property type="component" value="Unassembled WGS sequence"/>
</dbReference>
<gene>
    <name evidence="2" type="ORF">SLEP1_g5358</name>
</gene>
<sequence>MFTLSPRKRKNDGRTSTGTDPVTKKIKCTSVSELIAQFSYSRLLNRKFSPQFVRESVDFVSSTLFRTLPVFSVDHYIDLAPVGLCVKKREVVLSWFEYPEWPCLESAYRFLIKLVVTHKTDPRSARVFIRRSFVEKLLGLFHSEDERERGALETLLTCIYNKFTDHRKFIRNRVFDIIRRVNDKNSAKHNGIPQLLFFLGGIVKDLDRSRIDEEFGASGQFPLRALVPLFRSKWVLMFYPQLIGCIVEFVKKDQKIADRVILGILSSWPLTADDPRECIFLDAVAGVFQWAKPAGFQRCIAPVLQQVERCLSSPLFLVVERALSLLQVVIVEAVKVRLPIKRKVEAILPTVFQGLVKVTMKHWRGKTRRLGKKMCKGLFPLLIRPEQNTSATPMTASASLMGATRMEIDQYPSTAAIQLELPVYYYLAI</sequence>
<reference evidence="2 3" key="1">
    <citation type="journal article" date="2021" name="Commun. Biol.">
        <title>The genome of Shorea leprosula (Dipterocarpaceae) highlights the ecological relevance of drought in aseasonal tropical rainforests.</title>
        <authorList>
            <person name="Ng K.K.S."/>
            <person name="Kobayashi M.J."/>
            <person name="Fawcett J.A."/>
            <person name="Hatakeyama M."/>
            <person name="Paape T."/>
            <person name="Ng C.H."/>
            <person name="Ang C.C."/>
            <person name="Tnah L.H."/>
            <person name="Lee C.T."/>
            <person name="Nishiyama T."/>
            <person name="Sese J."/>
            <person name="O'Brien M.J."/>
            <person name="Copetti D."/>
            <person name="Mohd Noor M.I."/>
            <person name="Ong R.C."/>
            <person name="Putra M."/>
            <person name="Sireger I.Z."/>
            <person name="Indrioko S."/>
            <person name="Kosugi Y."/>
            <person name="Izuno A."/>
            <person name="Isagi Y."/>
            <person name="Lee S.L."/>
            <person name="Shimizu K.K."/>
        </authorList>
    </citation>
    <scope>NUCLEOTIDE SEQUENCE [LARGE SCALE GENOMIC DNA]</scope>
    <source>
        <strain evidence="2">214</strain>
    </source>
</reference>
<accession>A0AAV5I1I0</accession>
<dbReference type="GO" id="GO:0019888">
    <property type="term" value="F:protein phosphatase regulator activity"/>
    <property type="evidence" value="ECO:0007669"/>
    <property type="project" value="InterPro"/>
</dbReference>
<evidence type="ECO:0000313" key="3">
    <source>
        <dbReference type="Proteomes" id="UP001054252"/>
    </source>
</evidence>
<protein>
    <submittedName>
        <fullName evidence="2">Uncharacterized protein</fullName>
    </submittedName>
</protein>
<evidence type="ECO:0000256" key="1">
    <source>
        <dbReference type="SAM" id="MobiDB-lite"/>
    </source>
</evidence>
<proteinExistence type="predicted"/>
<feature type="region of interest" description="Disordered" evidence="1">
    <location>
        <begin position="1"/>
        <end position="21"/>
    </location>
</feature>
<dbReference type="InterPro" id="IPR002554">
    <property type="entry name" value="PP2A_B56"/>
</dbReference>
<dbReference type="SUPFAM" id="SSF48371">
    <property type="entry name" value="ARM repeat"/>
    <property type="match status" value="1"/>
</dbReference>
<dbReference type="Gene3D" id="1.25.10.10">
    <property type="entry name" value="Leucine-rich Repeat Variant"/>
    <property type="match status" value="1"/>
</dbReference>
<comment type="caution">
    <text evidence="2">The sequence shown here is derived from an EMBL/GenBank/DDBJ whole genome shotgun (WGS) entry which is preliminary data.</text>
</comment>
<dbReference type="InterPro" id="IPR016024">
    <property type="entry name" value="ARM-type_fold"/>
</dbReference>
<dbReference type="EMBL" id="BPVZ01000005">
    <property type="protein sequence ID" value="GKU91491.1"/>
    <property type="molecule type" value="Genomic_DNA"/>
</dbReference>
<dbReference type="AlphaFoldDB" id="A0AAV5I1I0"/>
<name>A0AAV5I1I0_9ROSI</name>
<dbReference type="PANTHER" id="PTHR10257">
    <property type="entry name" value="SERINE/THREONINE PROTEIN PHOSPHATASE 2A PP2A REGULATORY SUBUNIT B"/>
    <property type="match status" value="1"/>
</dbReference>
<dbReference type="Pfam" id="PF01603">
    <property type="entry name" value="B56"/>
    <property type="match status" value="1"/>
</dbReference>
<dbReference type="PANTHER" id="PTHR10257:SF60">
    <property type="entry name" value="SERINE_THREONINE PROTEIN PHOSPHATASE 2A 55 KDA REGULATORY SUBUNIT B' DELTA ISOFORM"/>
    <property type="match status" value="1"/>
</dbReference>
<dbReference type="InterPro" id="IPR011989">
    <property type="entry name" value="ARM-like"/>
</dbReference>
<dbReference type="GO" id="GO:0007165">
    <property type="term" value="P:signal transduction"/>
    <property type="evidence" value="ECO:0007669"/>
    <property type="project" value="InterPro"/>
</dbReference>
<feature type="compositionally biased region" description="Basic residues" evidence="1">
    <location>
        <begin position="1"/>
        <end position="11"/>
    </location>
</feature>
<dbReference type="GO" id="GO:0000159">
    <property type="term" value="C:protein phosphatase type 2A complex"/>
    <property type="evidence" value="ECO:0007669"/>
    <property type="project" value="InterPro"/>
</dbReference>